<evidence type="ECO:0000313" key="4">
    <source>
        <dbReference type="Proteomes" id="UP000186110"/>
    </source>
</evidence>
<reference evidence="3 4" key="1">
    <citation type="submission" date="2017-01" db="EMBL/GenBank/DDBJ databases">
        <authorList>
            <person name="Mah S.A."/>
            <person name="Swanson W.J."/>
            <person name="Moy G.W."/>
            <person name="Vacquier V.D."/>
        </authorList>
    </citation>
    <scope>NUCLEOTIDE SEQUENCE [LARGE SCALE GENOMIC DNA]</scope>
    <source>
        <strain evidence="3 4">DSM 22694</strain>
    </source>
</reference>
<dbReference type="PANTHER" id="PTHR38731:SF1">
    <property type="entry name" value="FECR PROTEIN DOMAIN-CONTAINING PROTEIN"/>
    <property type="match status" value="1"/>
</dbReference>
<keyword evidence="4" id="KW-1185">Reference proteome</keyword>
<name>A0A1P8KAJ9_9BURK</name>
<evidence type="ECO:0000313" key="3">
    <source>
        <dbReference type="EMBL" id="APW43021.1"/>
    </source>
</evidence>
<accession>A0A1P8KAJ9</accession>
<dbReference type="AlphaFoldDB" id="A0A1P8KAJ9"/>
<dbReference type="EMBL" id="CP019239">
    <property type="protein sequence ID" value="APW43021.1"/>
    <property type="molecule type" value="Genomic_DNA"/>
</dbReference>
<proteinExistence type="predicted"/>
<evidence type="ECO:0000256" key="1">
    <source>
        <dbReference type="SAM" id="SignalP"/>
    </source>
</evidence>
<evidence type="ECO:0000259" key="2">
    <source>
        <dbReference type="Pfam" id="PF04773"/>
    </source>
</evidence>
<dbReference type="eggNOG" id="COG4254">
    <property type="taxonomic scope" value="Bacteria"/>
</dbReference>
<feature type="domain" description="FecR protein" evidence="2">
    <location>
        <begin position="62"/>
        <end position="149"/>
    </location>
</feature>
<dbReference type="Proteomes" id="UP000186110">
    <property type="component" value="Chromosome"/>
</dbReference>
<dbReference type="PANTHER" id="PTHR38731">
    <property type="entry name" value="LIPL45-RELATED LIPOPROTEIN-RELATED"/>
    <property type="match status" value="1"/>
</dbReference>
<dbReference type="InterPro" id="IPR006860">
    <property type="entry name" value="FecR"/>
</dbReference>
<protein>
    <recommendedName>
        <fullName evidence="2">FecR protein domain-containing protein</fullName>
    </recommendedName>
</protein>
<dbReference type="PROSITE" id="PS51257">
    <property type="entry name" value="PROKAR_LIPOPROTEIN"/>
    <property type="match status" value="1"/>
</dbReference>
<dbReference type="KEGG" id="rsb:RS694_11070"/>
<sequence>MRLRPIKLLQVGGMAALLSIACPVFAADAAAGMVKNLTGTVSIVRAGVSTPAQVGSEVMAQDKIVTGANSSVGIALKDDTLLSAGSGSVLALDRFAFNTTTYEGSMSLRILKGTLRAITGLISHHSPGAMKFSTPTATLGIRGTDFIVDVP</sequence>
<dbReference type="STRING" id="1484693.RS694_11070"/>
<keyword evidence="1" id="KW-0732">Signal</keyword>
<gene>
    <name evidence="3" type="ORF">RS694_11070</name>
</gene>
<feature type="signal peptide" evidence="1">
    <location>
        <begin position="1"/>
        <end position="26"/>
    </location>
</feature>
<organism evidence="3 4">
    <name type="scientific">Rhodoferax saidenbachensis</name>
    <dbReference type="NCBI Taxonomy" id="1484693"/>
    <lineage>
        <taxon>Bacteria</taxon>
        <taxon>Pseudomonadati</taxon>
        <taxon>Pseudomonadota</taxon>
        <taxon>Betaproteobacteria</taxon>
        <taxon>Burkholderiales</taxon>
        <taxon>Comamonadaceae</taxon>
        <taxon>Rhodoferax</taxon>
    </lineage>
</organism>
<dbReference type="Pfam" id="PF04773">
    <property type="entry name" value="FecR"/>
    <property type="match status" value="1"/>
</dbReference>
<feature type="chain" id="PRO_5010300822" description="FecR protein domain-containing protein" evidence="1">
    <location>
        <begin position="27"/>
        <end position="151"/>
    </location>
</feature>
<dbReference type="RefSeq" id="WP_029707022.1">
    <property type="nucleotide sequence ID" value="NZ_CP019239.1"/>
</dbReference>